<feature type="compositionally biased region" description="Basic and acidic residues" evidence="2">
    <location>
        <begin position="581"/>
        <end position="591"/>
    </location>
</feature>
<feature type="region of interest" description="Disordered" evidence="2">
    <location>
        <begin position="296"/>
        <end position="345"/>
    </location>
</feature>
<sequence length="629" mass="72628">MVGTSYVERYREVKRRAEQERGEDTEASEDDSIGSESESDETEDEEGEQLTPQVDAAILRTLQKIRSRDPEVYDPAARVFDKERENAMQLAGAEATKHTSGRTRKVTLQDYQRQRLQEAIASESDPAKAFAEATTKEKQRNSNPIEAPTMFDEEQESIRKEFLTAVPEDGDDDELFQVRSADVNDEDKESYRKTLLKALEGGTEEQVRDLLHENQAEKRQDTISKENEEFLLNYVLNRGWIDQEASSKSGEKTRDWDAEAAELDSEASFDSAADAFEHAYNFRFEDPSLAEQNFAIQSFPRHSSDTVRRTDDRRKTARHERALRKAQEKEEKKRRLDQIKAQKRSTIADKLKQLRELAGGDNQMDGNAFQDIDLEADFDPEAHDRLMQKQFGDTYYQSGDAQKPEWDDDDDEEMQEILQEAEEPSRKKTHKKHSNESDAMDADFIDGETETRLSKKDRKRLKKQEKKARSKAEHAQDQQGVDVDEMDAEKKVNAELNHDPKAKARELMDEYYNLGYEDIIGDTPTRFKYAKVPKEDFGMSAVEILLADDAELNQVVGLKHLQPYRRGQSKPAHLSKRLKRLRDQLSNRWDDPASEISQEPAKKKKRLGKKERQKRKQDADEHLETDPSQ</sequence>
<feature type="compositionally biased region" description="Basic and acidic residues" evidence="2">
    <location>
        <begin position="616"/>
        <end position="629"/>
    </location>
</feature>
<dbReference type="Pfam" id="PF05178">
    <property type="entry name" value="Kri1"/>
    <property type="match status" value="1"/>
</dbReference>
<gene>
    <name evidence="4" type="primary">kri1</name>
    <name evidence="4" type="ORF">MPSI1_002993</name>
</gene>
<dbReference type="PANTHER" id="PTHR14490:SF5">
    <property type="entry name" value="PROTEIN KRI1 HOMOLOG"/>
    <property type="match status" value="1"/>
</dbReference>
<dbReference type="Pfam" id="PF12936">
    <property type="entry name" value="Kri1_C"/>
    <property type="match status" value="1"/>
</dbReference>
<dbReference type="Proteomes" id="UP001214628">
    <property type="component" value="Chromosome 4"/>
</dbReference>
<organism evidence="4 5">
    <name type="scientific">Malassezia psittaci</name>
    <dbReference type="NCBI Taxonomy" id="1821823"/>
    <lineage>
        <taxon>Eukaryota</taxon>
        <taxon>Fungi</taxon>
        <taxon>Dikarya</taxon>
        <taxon>Basidiomycota</taxon>
        <taxon>Ustilaginomycotina</taxon>
        <taxon>Malasseziomycetes</taxon>
        <taxon>Malasseziales</taxon>
        <taxon>Malasseziaceae</taxon>
        <taxon>Malassezia</taxon>
    </lineage>
</organism>
<evidence type="ECO:0000313" key="4">
    <source>
        <dbReference type="EMBL" id="WFD44326.1"/>
    </source>
</evidence>
<dbReference type="EMBL" id="CP118378">
    <property type="protein sequence ID" value="WFD44326.1"/>
    <property type="molecule type" value="Genomic_DNA"/>
</dbReference>
<proteinExistence type="inferred from homology"/>
<evidence type="ECO:0000256" key="2">
    <source>
        <dbReference type="SAM" id="MobiDB-lite"/>
    </source>
</evidence>
<name>A0AAF0JLN6_9BASI</name>
<feature type="domain" description="Kri1-like C-terminal" evidence="3">
    <location>
        <begin position="503"/>
        <end position="577"/>
    </location>
</feature>
<feature type="compositionally biased region" description="Acidic residues" evidence="2">
    <location>
        <begin position="406"/>
        <end position="422"/>
    </location>
</feature>
<dbReference type="GO" id="GO:0000447">
    <property type="term" value="P:endonucleolytic cleavage in ITS1 to separate SSU-rRNA from 5.8S rRNA and LSU-rRNA from tricistronic rRNA transcript (SSU-rRNA, 5.8S rRNA, LSU-rRNA)"/>
    <property type="evidence" value="ECO:0007669"/>
    <property type="project" value="TreeGrafter"/>
</dbReference>
<protein>
    <submittedName>
        <fullName evidence="4">Kinetochore protein Spc24</fullName>
    </submittedName>
</protein>
<feature type="compositionally biased region" description="Basic and acidic residues" evidence="2">
    <location>
        <begin position="302"/>
        <end position="345"/>
    </location>
</feature>
<feature type="compositionally biased region" description="Basic residues" evidence="2">
    <location>
        <begin position="455"/>
        <end position="469"/>
    </location>
</feature>
<dbReference type="GO" id="GO:0005730">
    <property type="term" value="C:nucleolus"/>
    <property type="evidence" value="ECO:0007669"/>
    <property type="project" value="TreeGrafter"/>
</dbReference>
<reference evidence="4" key="1">
    <citation type="submission" date="2023-02" db="EMBL/GenBank/DDBJ databases">
        <title>Mating type loci evolution in Malassezia.</title>
        <authorList>
            <person name="Coelho M.A."/>
        </authorList>
    </citation>
    <scope>NUCLEOTIDE SEQUENCE</scope>
    <source>
        <strain evidence="4">CBS 14136</strain>
    </source>
</reference>
<evidence type="ECO:0000256" key="1">
    <source>
        <dbReference type="ARBA" id="ARBA00007473"/>
    </source>
</evidence>
<comment type="similarity">
    <text evidence="1">Belongs to the KRI1 family.</text>
</comment>
<dbReference type="AlphaFoldDB" id="A0AAF0JLN6"/>
<evidence type="ECO:0000259" key="3">
    <source>
        <dbReference type="Pfam" id="PF12936"/>
    </source>
</evidence>
<dbReference type="GO" id="GO:0030686">
    <property type="term" value="C:90S preribosome"/>
    <property type="evidence" value="ECO:0007669"/>
    <property type="project" value="TreeGrafter"/>
</dbReference>
<feature type="region of interest" description="Disordered" evidence="2">
    <location>
        <begin position="358"/>
        <end position="484"/>
    </location>
</feature>
<evidence type="ECO:0000313" key="5">
    <source>
        <dbReference type="Proteomes" id="UP001214628"/>
    </source>
</evidence>
<keyword evidence="5" id="KW-1185">Reference proteome</keyword>
<feature type="compositionally biased region" description="Basic residues" evidence="2">
    <location>
        <begin position="602"/>
        <end position="615"/>
    </location>
</feature>
<accession>A0AAF0JLN6</accession>
<dbReference type="InterPro" id="IPR024626">
    <property type="entry name" value="Kri1-like_C"/>
</dbReference>
<dbReference type="PANTHER" id="PTHR14490">
    <property type="entry name" value="ZINC FINGER, ZZ TYPE"/>
    <property type="match status" value="1"/>
</dbReference>
<feature type="region of interest" description="Disordered" evidence="2">
    <location>
        <begin position="118"/>
        <end position="156"/>
    </location>
</feature>
<feature type="compositionally biased region" description="Acidic residues" evidence="2">
    <location>
        <begin position="25"/>
        <end position="48"/>
    </location>
</feature>
<feature type="region of interest" description="Disordered" evidence="2">
    <location>
        <begin position="565"/>
        <end position="629"/>
    </location>
</feature>
<feature type="compositionally biased region" description="Basic and acidic residues" evidence="2">
    <location>
        <begin position="8"/>
        <end position="24"/>
    </location>
</feature>
<feature type="compositionally biased region" description="Acidic residues" evidence="2">
    <location>
        <begin position="438"/>
        <end position="448"/>
    </location>
</feature>
<dbReference type="InterPro" id="IPR018034">
    <property type="entry name" value="Kri1"/>
</dbReference>
<feature type="region of interest" description="Disordered" evidence="2">
    <location>
        <begin position="1"/>
        <end position="54"/>
    </location>
</feature>